<evidence type="ECO:0000313" key="3">
    <source>
        <dbReference type="Proteomes" id="UP001501842"/>
    </source>
</evidence>
<organism evidence="2 3">
    <name type="scientific">Actinocorallia aurantiaca</name>
    <dbReference type="NCBI Taxonomy" id="46204"/>
    <lineage>
        <taxon>Bacteria</taxon>
        <taxon>Bacillati</taxon>
        <taxon>Actinomycetota</taxon>
        <taxon>Actinomycetes</taxon>
        <taxon>Streptosporangiales</taxon>
        <taxon>Thermomonosporaceae</taxon>
        <taxon>Actinocorallia</taxon>
    </lineage>
</organism>
<reference evidence="2 3" key="1">
    <citation type="journal article" date="2019" name="Int. J. Syst. Evol. Microbiol.">
        <title>The Global Catalogue of Microorganisms (GCM) 10K type strain sequencing project: providing services to taxonomists for standard genome sequencing and annotation.</title>
        <authorList>
            <consortium name="The Broad Institute Genomics Platform"/>
            <consortium name="The Broad Institute Genome Sequencing Center for Infectious Disease"/>
            <person name="Wu L."/>
            <person name="Ma J."/>
        </authorList>
    </citation>
    <scope>NUCLEOTIDE SEQUENCE [LARGE SCALE GENOMIC DNA]</scope>
    <source>
        <strain evidence="2 3">JCM 8201</strain>
    </source>
</reference>
<sequence>MIETGITHRPKRPYDAPSTGIRLLGILIGDPARLAPGGERPGDLVFHDPNGAGE</sequence>
<comment type="caution">
    <text evidence="2">The sequence shown here is derived from an EMBL/GenBank/DDBJ whole genome shotgun (WGS) entry which is preliminary data.</text>
</comment>
<proteinExistence type="predicted"/>
<accession>A0ABN3UUR0</accession>
<dbReference type="EMBL" id="BAAATZ010000047">
    <property type="protein sequence ID" value="GAA2738740.1"/>
    <property type="molecule type" value="Genomic_DNA"/>
</dbReference>
<name>A0ABN3UUR0_9ACTN</name>
<evidence type="ECO:0000313" key="2">
    <source>
        <dbReference type="EMBL" id="GAA2738740.1"/>
    </source>
</evidence>
<protein>
    <submittedName>
        <fullName evidence="2">Uncharacterized protein</fullName>
    </submittedName>
</protein>
<gene>
    <name evidence="2" type="ORF">GCM10010439_73730</name>
</gene>
<evidence type="ECO:0000256" key="1">
    <source>
        <dbReference type="SAM" id="MobiDB-lite"/>
    </source>
</evidence>
<keyword evidence="3" id="KW-1185">Reference proteome</keyword>
<feature type="region of interest" description="Disordered" evidence="1">
    <location>
        <begin position="34"/>
        <end position="54"/>
    </location>
</feature>
<dbReference type="Proteomes" id="UP001501842">
    <property type="component" value="Unassembled WGS sequence"/>
</dbReference>